<keyword evidence="1 3" id="KW-0732">Signal</keyword>
<dbReference type="CDD" id="cd22191">
    <property type="entry name" value="DPBB_RlpA_EXP_N-like"/>
    <property type="match status" value="1"/>
</dbReference>
<dbReference type="Proteomes" id="UP000750711">
    <property type="component" value="Unassembled WGS sequence"/>
</dbReference>
<evidence type="ECO:0000256" key="3">
    <source>
        <dbReference type="SAM" id="SignalP"/>
    </source>
</evidence>
<dbReference type="Gene3D" id="2.40.40.10">
    <property type="entry name" value="RlpA-like domain"/>
    <property type="match status" value="1"/>
</dbReference>
<dbReference type="EMBL" id="JAGHQM010003554">
    <property type="protein sequence ID" value="KAH0543045.1"/>
    <property type="molecule type" value="Genomic_DNA"/>
</dbReference>
<feature type="signal peptide" evidence="3">
    <location>
        <begin position="1"/>
        <end position="20"/>
    </location>
</feature>
<evidence type="ECO:0000256" key="1">
    <source>
        <dbReference type="ARBA" id="ARBA00022729"/>
    </source>
</evidence>
<comment type="caution">
    <text evidence="4">The sequence shown here is derived from an EMBL/GenBank/DDBJ whole genome shotgun (WGS) entry which is preliminary data.</text>
</comment>
<proteinExistence type="predicted"/>
<feature type="compositionally biased region" description="Low complexity" evidence="2">
    <location>
        <begin position="67"/>
        <end position="96"/>
    </location>
</feature>
<name>A0A9P8HZV7_9PEZI</name>
<evidence type="ECO:0000313" key="5">
    <source>
        <dbReference type="Proteomes" id="UP000750711"/>
    </source>
</evidence>
<reference evidence="4" key="1">
    <citation type="submission" date="2021-03" db="EMBL/GenBank/DDBJ databases">
        <title>Comparative genomics and phylogenomic investigation of the class Geoglossomycetes provide insights into ecological specialization and systematics.</title>
        <authorList>
            <person name="Melie T."/>
            <person name="Pirro S."/>
            <person name="Miller A.N."/>
            <person name="Quandt A."/>
        </authorList>
    </citation>
    <scope>NUCLEOTIDE SEQUENCE</scope>
    <source>
        <strain evidence="4">CAQ_001_2017</strain>
    </source>
</reference>
<dbReference type="PANTHER" id="PTHR31836">
    <property type="match status" value="1"/>
</dbReference>
<feature type="region of interest" description="Disordered" evidence="2">
    <location>
        <begin position="50"/>
        <end position="146"/>
    </location>
</feature>
<evidence type="ECO:0000313" key="4">
    <source>
        <dbReference type="EMBL" id="KAH0543045.1"/>
    </source>
</evidence>
<feature type="non-terminal residue" evidence="4">
    <location>
        <position position="1"/>
    </location>
</feature>
<dbReference type="PANTHER" id="PTHR31836:SF28">
    <property type="entry name" value="SRCR DOMAIN-CONTAINING PROTEIN-RELATED"/>
    <property type="match status" value="1"/>
</dbReference>
<feature type="compositionally biased region" description="Gly residues" evidence="2">
    <location>
        <begin position="136"/>
        <end position="146"/>
    </location>
</feature>
<keyword evidence="5" id="KW-1185">Reference proteome</keyword>
<feature type="compositionally biased region" description="Pro residues" evidence="2">
    <location>
        <begin position="100"/>
        <end position="115"/>
    </location>
</feature>
<dbReference type="AlphaFoldDB" id="A0A9P8HZV7"/>
<protein>
    <submittedName>
        <fullName evidence="4">Uncharacterized protein</fullName>
    </submittedName>
</protein>
<dbReference type="InterPro" id="IPR036908">
    <property type="entry name" value="RlpA-like_sf"/>
</dbReference>
<gene>
    <name evidence="4" type="ORF">GP486_008596</name>
</gene>
<dbReference type="SUPFAM" id="SSF50685">
    <property type="entry name" value="Barwin-like endoglucanases"/>
    <property type="match status" value="1"/>
</dbReference>
<feature type="chain" id="PRO_5040437738" evidence="3">
    <location>
        <begin position="21"/>
        <end position="217"/>
    </location>
</feature>
<accession>A0A9P8HZV7</accession>
<sequence>MKAASFLGFSSLFFAFLATAVPVVKRDIEWVTVTDYTTVTVDMTTTLYVKPTKGSGPHTHNGKHSSKSSSQSPVQFYAAPPVTSTSSTPPAVTPAAENTPSPPPQQHPPPPPAQSPSPVDTYTPPPPPKDSPPSGNQGGSGSNGGCAPGSPCSGDLTYYEAGLGSCGMTNNGATDSVVALAHEFMEQGPGQYCGRTITISRGGKTTTAIVRDKCEGC</sequence>
<dbReference type="InterPro" id="IPR051477">
    <property type="entry name" value="Expansin_CellWall"/>
</dbReference>
<evidence type="ECO:0000256" key="2">
    <source>
        <dbReference type="SAM" id="MobiDB-lite"/>
    </source>
</evidence>
<organism evidence="4 5">
    <name type="scientific">Trichoglossum hirsutum</name>
    <dbReference type="NCBI Taxonomy" id="265104"/>
    <lineage>
        <taxon>Eukaryota</taxon>
        <taxon>Fungi</taxon>
        <taxon>Dikarya</taxon>
        <taxon>Ascomycota</taxon>
        <taxon>Pezizomycotina</taxon>
        <taxon>Geoglossomycetes</taxon>
        <taxon>Geoglossales</taxon>
        <taxon>Geoglossaceae</taxon>
        <taxon>Trichoglossum</taxon>
    </lineage>
</organism>